<dbReference type="EMBL" id="VNHN01000045">
    <property type="protein sequence ID" value="TYP02239.1"/>
    <property type="molecule type" value="Genomic_DNA"/>
</dbReference>
<dbReference type="EMBL" id="FO704550">
    <property type="protein sequence ID" value="CDG18375.1"/>
    <property type="molecule type" value="Genomic_DNA"/>
</dbReference>
<keyword evidence="4" id="KW-1185">Reference proteome</keyword>
<evidence type="ECO:0000313" key="1">
    <source>
        <dbReference type="EMBL" id="CDG18375.1"/>
    </source>
</evidence>
<reference evidence="1 3" key="1">
    <citation type="submission" date="2013-07" db="EMBL/GenBank/DDBJ databases">
        <authorList>
            <person name="Genoscope - CEA"/>
        </authorList>
    </citation>
    <scope>NUCLEOTIDE SEQUENCE [LARGE SCALE GENOMIC DNA]</scope>
    <source>
        <strain evidence="1">FRM16</strain>
        <strain evidence="3">FRM16 / DSM 17909</strain>
    </source>
</reference>
<dbReference type="HOGENOM" id="CLU_105453_0_0_6"/>
<evidence type="ECO:0000313" key="3">
    <source>
        <dbReference type="Proteomes" id="UP000032721"/>
    </source>
</evidence>
<name>A0A068QX04_9GAMM</name>
<dbReference type="InterPro" id="IPR016181">
    <property type="entry name" value="Acyl_CoA_acyltransferase"/>
</dbReference>
<dbReference type="Proteomes" id="UP000032721">
    <property type="component" value="Chromosome"/>
</dbReference>
<dbReference type="SUPFAM" id="SSF55729">
    <property type="entry name" value="Acyl-CoA N-acyltransferases (Nat)"/>
    <property type="match status" value="1"/>
</dbReference>
<dbReference type="STRING" id="351671.XDD1_2676"/>
<gene>
    <name evidence="2" type="ORF">LY16_02547</name>
    <name evidence="1" type="ORF">XDD1_2676</name>
</gene>
<evidence type="ECO:0000313" key="4">
    <source>
        <dbReference type="Proteomes" id="UP000324170"/>
    </source>
</evidence>
<evidence type="ECO:0000313" key="2">
    <source>
        <dbReference type="EMBL" id="TYP02239.1"/>
    </source>
</evidence>
<organism evidence="1 3">
    <name type="scientific">Xenorhabdus doucetiae</name>
    <dbReference type="NCBI Taxonomy" id="351671"/>
    <lineage>
        <taxon>Bacteria</taxon>
        <taxon>Pseudomonadati</taxon>
        <taxon>Pseudomonadota</taxon>
        <taxon>Gammaproteobacteria</taxon>
        <taxon>Enterobacterales</taxon>
        <taxon>Morganellaceae</taxon>
        <taxon>Xenorhabdus</taxon>
    </lineage>
</organism>
<reference evidence="2 4" key="2">
    <citation type="submission" date="2019-07" db="EMBL/GenBank/DDBJ databases">
        <title>Genomic Encyclopedia of Type Strains, Phase I: the one thousand microbial genomes (KMG-I) project.</title>
        <authorList>
            <person name="Kyrpides N."/>
        </authorList>
    </citation>
    <scope>NUCLEOTIDE SEQUENCE [LARGE SCALE GENOMIC DNA]</scope>
    <source>
        <strain evidence="2 4">DSM 17909</strain>
    </source>
</reference>
<dbReference type="AlphaFoldDB" id="A0A068QX04"/>
<sequence>MIFRSNSFDVKKKNIPSPLDRAQSSSDISSISLYPKAPITLKEESVLKTINIIYNMGNQIVMDGWENIFDQGLDEDKRKWQSRYEDTCDMLKCAYDVLNKKQEGRNPTTGYYCLISYFKWTPVGLLILAVKEKKSSDSFASVDAYFINHSPEILIFVTHPGIQNSGIILIEHAVNKSLQLGCAGVLHASPTGGAVRAYTNMGFVKTGRFMALKPAGNAKWEYQNGGYRFQCGGI</sequence>
<dbReference type="Proteomes" id="UP000324170">
    <property type="component" value="Unassembled WGS sequence"/>
</dbReference>
<proteinExistence type="predicted"/>
<protein>
    <submittedName>
        <fullName evidence="1">Uncharacterized protein</fullName>
    </submittedName>
</protein>
<accession>A0A068QX04</accession>
<dbReference type="KEGG" id="xdo:XDD1_2676"/>